<feature type="binding site" evidence="5">
    <location>
        <position position="242"/>
    </location>
    <ligand>
        <name>Zn(2+)</name>
        <dbReference type="ChEBI" id="CHEBI:29105"/>
    </ligand>
</feature>
<accession>A0A927QEJ3</accession>
<keyword evidence="2 7" id="KW-0812">Transmembrane</keyword>
<name>A0A927QEJ3_9ACTN</name>
<dbReference type="PANTHER" id="PTHR20855:SF3">
    <property type="entry name" value="LD03007P"/>
    <property type="match status" value="1"/>
</dbReference>
<evidence type="ECO:0000256" key="1">
    <source>
        <dbReference type="ARBA" id="ARBA00004141"/>
    </source>
</evidence>
<dbReference type="EMBL" id="JACYXT010000001">
    <property type="protein sequence ID" value="MBD9722535.1"/>
    <property type="molecule type" value="Genomic_DNA"/>
</dbReference>
<dbReference type="GO" id="GO:0046872">
    <property type="term" value="F:metal ion binding"/>
    <property type="evidence" value="ECO:0007669"/>
    <property type="project" value="UniProtKB-KW"/>
</dbReference>
<dbReference type="RefSeq" id="WP_086803740.1">
    <property type="nucleotide sequence ID" value="NZ_CP119182.1"/>
</dbReference>
<evidence type="ECO:0000313" key="9">
    <source>
        <dbReference type="Proteomes" id="UP000661025"/>
    </source>
</evidence>
<feature type="transmembrane region" description="Helical" evidence="7">
    <location>
        <begin position="204"/>
        <end position="225"/>
    </location>
</feature>
<dbReference type="AlphaFoldDB" id="A0A927QEJ3"/>
<evidence type="ECO:0000313" key="8">
    <source>
        <dbReference type="EMBL" id="MBD9722535.1"/>
    </source>
</evidence>
<feature type="transmembrane region" description="Helical" evidence="7">
    <location>
        <begin position="61"/>
        <end position="81"/>
    </location>
</feature>
<proteinExistence type="predicted"/>
<feature type="region of interest" description="Disordered" evidence="6">
    <location>
        <begin position="1"/>
        <end position="37"/>
    </location>
</feature>
<dbReference type="Proteomes" id="UP000661025">
    <property type="component" value="Unassembled WGS sequence"/>
</dbReference>
<evidence type="ECO:0000256" key="2">
    <source>
        <dbReference type="ARBA" id="ARBA00022692"/>
    </source>
</evidence>
<feature type="transmembrane region" description="Helical" evidence="7">
    <location>
        <begin position="152"/>
        <end position="171"/>
    </location>
</feature>
<gene>
    <name evidence="8" type="ORF">IHE70_04630</name>
</gene>
<feature type="binding site" evidence="5">
    <location>
        <position position="238"/>
    </location>
    <ligand>
        <name>Zn(2+)</name>
        <dbReference type="ChEBI" id="CHEBI:29105"/>
    </ligand>
</feature>
<feature type="transmembrane region" description="Helical" evidence="7">
    <location>
        <begin position="129"/>
        <end position="146"/>
    </location>
</feature>
<protein>
    <submittedName>
        <fullName evidence="8">Hemolysin III family protein</fullName>
    </submittedName>
</protein>
<comment type="subcellular location">
    <subcellularLocation>
        <location evidence="1">Membrane</location>
        <topology evidence="1">Multi-pass membrane protein</topology>
    </subcellularLocation>
</comment>
<organism evidence="8 9">
    <name type="scientific">Streptomyces caniscabiei</name>
    <dbReference type="NCBI Taxonomy" id="2746961"/>
    <lineage>
        <taxon>Bacteria</taxon>
        <taxon>Bacillati</taxon>
        <taxon>Actinomycetota</taxon>
        <taxon>Actinomycetes</taxon>
        <taxon>Kitasatosporales</taxon>
        <taxon>Streptomycetaceae</taxon>
        <taxon>Streptomyces</taxon>
    </lineage>
</organism>
<sequence length="261" mass="28202">MPRDTAEVERVHVASERGEQREAGLPRKPQREGAGENAHTVAALVERAADLVEPIKPRLRGWLHAGMVPTALVAGVVLIRLAPTPQAALACAVYSVTAWLLFATSAIYHRGTWGPLGEALLRRLDHANIFLIIAGTCTPLAVLLLPPDQRSVLLWIVWTGALAGIAFRVLWIAAPRWLYTPCYLALGWAPVCYLPGFLHTGGVAVLTLIVAGGLLYSAGAVVYALQRPDPAPRWFGFHEVFHALTVAAFAAHYIAISLATY</sequence>
<dbReference type="InterPro" id="IPR004254">
    <property type="entry name" value="AdipoR/HlyIII-related"/>
</dbReference>
<evidence type="ECO:0000256" key="6">
    <source>
        <dbReference type="SAM" id="MobiDB-lite"/>
    </source>
</evidence>
<feature type="transmembrane region" description="Helical" evidence="7">
    <location>
        <begin position="87"/>
        <end position="108"/>
    </location>
</feature>
<keyword evidence="4 7" id="KW-0472">Membrane</keyword>
<reference evidence="8" key="1">
    <citation type="submission" date="2020-09" db="EMBL/GenBank/DDBJ databases">
        <title>Streptomyces canutascabiei sp. nov., which causes potato common scab and is distributed across the world.</title>
        <authorList>
            <person name="Nguyen H.P."/>
            <person name="Weisberg A.J."/>
            <person name="Chang J.H."/>
            <person name="Clarke C.R."/>
        </authorList>
    </citation>
    <scope>NUCLEOTIDE SEQUENCE</scope>
    <source>
        <strain evidence="8">ID-01-6.2a</strain>
    </source>
</reference>
<dbReference type="Pfam" id="PF03006">
    <property type="entry name" value="HlyIII"/>
    <property type="match status" value="1"/>
</dbReference>
<comment type="caution">
    <text evidence="8">The sequence shown here is derived from an EMBL/GenBank/DDBJ whole genome shotgun (WGS) entry which is preliminary data.</text>
</comment>
<feature type="binding site" evidence="5">
    <location>
        <position position="109"/>
    </location>
    <ligand>
        <name>Zn(2+)</name>
        <dbReference type="ChEBI" id="CHEBI:29105"/>
    </ligand>
</feature>
<evidence type="ECO:0000256" key="3">
    <source>
        <dbReference type="ARBA" id="ARBA00022989"/>
    </source>
</evidence>
<keyword evidence="5" id="KW-0862">Zinc</keyword>
<dbReference type="PANTHER" id="PTHR20855">
    <property type="entry name" value="ADIPOR/PROGESTIN RECEPTOR-RELATED"/>
    <property type="match status" value="1"/>
</dbReference>
<evidence type="ECO:0000256" key="5">
    <source>
        <dbReference type="PIRSR" id="PIRSR604254-1"/>
    </source>
</evidence>
<dbReference type="GeneID" id="79928617"/>
<dbReference type="GO" id="GO:0016020">
    <property type="term" value="C:membrane"/>
    <property type="evidence" value="ECO:0007669"/>
    <property type="project" value="UniProtKB-SubCell"/>
</dbReference>
<evidence type="ECO:0000256" key="7">
    <source>
        <dbReference type="SAM" id="Phobius"/>
    </source>
</evidence>
<feature type="compositionally biased region" description="Basic and acidic residues" evidence="6">
    <location>
        <begin position="1"/>
        <end position="34"/>
    </location>
</feature>
<keyword evidence="3 7" id="KW-1133">Transmembrane helix</keyword>
<evidence type="ECO:0000256" key="4">
    <source>
        <dbReference type="ARBA" id="ARBA00023136"/>
    </source>
</evidence>
<keyword evidence="5" id="KW-0479">Metal-binding</keyword>
<feature type="transmembrane region" description="Helical" evidence="7">
    <location>
        <begin position="237"/>
        <end position="256"/>
    </location>
</feature>